<dbReference type="eggNOG" id="arCOG05285">
    <property type="taxonomic scope" value="Archaea"/>
</dbReference>
<gene>
    <name evidence="3" type="ordered locus">MCP_1860</name>
</gene>
<sequence>MPNIKHKQLLLFALVMLVVWGVGTVAYIYYYPHLIYNALDNAVINNGGGANSSVPVNTLYTLTTLASPSTHNNLAGGNHDTLYTLGVLDLSKGPQVLSVPDMGGRYYSIEFVDPWGDASYVGQRTTGTQAGSYLLSGPGWKGNLPAGMKQMAFSDNTVLVMGRVLVYNDSDLTTAYNLSKQIQLTPLT</sequence>
<dbReference type="AlphaFoldDB" id="D1YZR0"/>
<name>D1YZR0_METPS</name>
<evidence type="ECO:0000313" key="3">
    <source>
        <dbReference type="EMBL" id="BAI61932.1"/>
    </source>
</evidence>
<reference evidence="4" key="3">
    <citation type="journal article" date="2011" name="PLoS ONE">
        <title>Genome sequence of a mesophilic hydrogenotrophic methanogen Methanocella paludicola, the first cultivated representative of the order Methanocellales.</title>
        <authorList>
            <person name="Sakai S."/>
            <person name="Takaki Y."/>
            <person name="Shimamura S."/>
            <person name="Sekine M."/>
            <person name="Tajima T."/>
            <person name="Kosugi H."/>
            <person name="Ichikawa N."/>
            <person name="Tasumi E."/>
            <person name="Hiraki A.T."/>
            <person name="Shimizu A."/>
            <person name="Kato Y."/>
            <person name="Nishiko R."/>
            <person name="Mori K."/>
            <person name="Fujita N."/>
            <person name="Imachi H."/>
            <person name="Takai K."/>
        </authorList>
    </citation>
    <scope>NUCLEOTIDE SEQUENCE [LARGE SCALE GENOMIC DNA]</scope>
    <source>
        <strain evidence="4">DSM 17711 / JCM 13418 / NBRC 101707 / SANAE</strain>
    </source>
</reference>
<dbReference type="OrthoDB" id="181739at2157"/>
<dbReference type="InParanoid" id="D1YZR0"/>
<dbReference type="InterPro" id="IPR010679">
    <property type="entry name" value="DUF1254"/>
</dbReference>
<dbReference type="Pfam" id="PF06863">
    <property type="entry name" value="DUF1254"/>
    <property type="match status" value="1"/>
</dbReference>
<accession>D1YZR0</accession>
<dbReference type="Proteomes" id="UP000001882">
    <property type="component" value="Chromosome"/>
</dbReference>
<feature type="transmembrane region" description="Helical" evidence="1">
    <location>
        <begin position="9"/>
        <end position="30"/>
    </location>
</feature>
<organism evidence="3 4">
    <name type="scientific">Methanocella paludicola (strain DSM 17711 / JCM 13418 / NBRC 101707 / SANAE)</name>
    <dbReference type="NCBI Taxonomy" id="304371"/>
    <lineage>
        <taxon>Archaea</taxon>
        <taxon>Methanobacteriati</taxon>
        <taxon>Methanobacteriota</taxon>
        <taxon>Stenosarchaea group</taxon>
        <taxon>Methanomicrobia</taxon>
        <taxon>Methanocellales</taxon>
        <taxon>Methanocellaceae</taxon>
        <taxon>Methanocella</taxon>
    </lineage>
</organism>
<proteinExistence type="predicted"/>
<protein>
    <recommendedName>
        <fullName evidence="2">DUF1254 domain-containing protein</fullName>
    </recommendedName>
</protein>
<dbReference type="PANTHER" id="PTHR36509">
    <property type="entry name" value="BLL3101 PROTEIN"/>
    <property type="match status" value="1"/>
</dbReference>
<keyword evidence="4" id="KW-1185">Reference proteome</keyword>
<evidence type="ECO:0000259" key="2">
    <source>
        <dbReference type="Pfam" id="PF06863"/>
    </source>
</evidence>
<dbReference type="EMBL" id="AP011532">
    <property type="protein sequence ID" value="BAI61932.1"/>
    <property type="molecule type" value="Genomic_DNA"/>
</dbReference>
<dbReference type="KEGG" id="mpd:MCP_1860"/>
<reference evidence="3 4" key="2">
    <citation type="journal article" date="2008" name="Int. J. Syst. Evol. Microbiol.">
        <title>Methanocella paludicola gen. nov., sp. nov., a methane-producing archaeon, the first isolate of the lineage 'Rice Cluster I', and proposal of the new archaeal order Methanocellales ord. nov.</title>
        <authorList>
            <person name="Sakai S."/>
            <person name="Imachi H."/>
            <person name="Hanada S."/>
            <person name="Ohashi A."/>
            <person name="Harada H."/>
            <person name="Kamagata Y."/>
        </authorList>
    </citation>
    <scope>NUCLEOTIDE SEQUENCE [LARGE SCALE GENOMIC DNA]</scope>
    <source>
        <strain evidence="4">DSM 17711 / JCM 13418 / NBRC 101707 / SANAE</strain>
    </source>
</reference>
<keyword evidence="1" id="KW-0812">Transmembrane</keyword>
<keyword evidence="1" id="KW-1133">Transmembrane helix</keyword>
<keyword evidence="1" id="KW-0472">Membrane</keyword>
<evidence type="ECO:0000256" key="1">
    <source>
        <dbReference type="SAM" id="Phobius"/>
    </source>
</evidence>
<evidence type="ECO:0000313" key="4">
    <source>
        <dbReference type="Proteomes" id="UP000001882"/>
    </source>
</evidence>
<dbReference type="PANTHER" id="PTHR36509:SF2">
    <property type="entry name" value="BLL3101 PROTEIN"/>
    <property type="match status" value="1"/>
</dbReference>
<dbReference type="GeneID" id="8681746"/>
<reference evidence="3 4" key="1">
    <citation type="journal article" date="2007" name="Appl. Environ. Microbiol.">
        <title>Isolation of key methanogens for global methane emission from rice paddy fields: a novel isolate affiliated with the clone cluster rice cluster I.</title>
        <authorList>
            <person name="Sakai S."/>
            <person name="Imachi H."/>
            <person name="Sekiguchi Y."/>
            <person name="Ohashi A."/>
            <person name="Harada H."/>
            <person name="Kamagata Y."/>
        </authorList>
    </citation>
    <scope>NUCLEOTIDE SEQUENCE [LARGE SCALE GENOMIC DNA]</scope>
    <source>
        <strain evidence="4">DSM 17711 / JCM 13418 / NBRC 101707 / SANAE</strain>
    </source>
</reference>
<feature type="domain" description="DUF1254" evidence="2">
    <location>
        <begin position="56"/>
        <end position="186"/>
    </location>
</feature>
<dbReference type="InterPro" id="IPR037050">
    <property type="entry name" value="DUF1254_sf"/>
</dbReference>
<dbReference type="STRING" id="304371.MCP_1860"/>
<dbReference type="Gene3D" id="2.60.40.1610">
    <property type="entry name" value="Domain of unknown function DUF1254"/>
    <property type="match status" value="1"/>
</dbReference>
<dbReference type="SUPFAM" id="SSF160935">
    <property type="entry name" value="VPA0735-like"/>
    <property type="match status" value="1"/>
</dbReference>
<dbReference type="RefSeq" id="WP_012900609.1">
    <property type="nucleotide sequence ID" value="NC_013665.1"/>
</dbReference>